<protein>
    <submittedName>
        <fullName evidence="1">DUF2515 domain-containing protein</fullName>
    </submittedName>
</protein>
<dbReference type="Pfam" id="PF10720">
    <property type="entry name" value="DUF2515"/>
    <property type="match status" value="1"/>
</dbReference>
<dbReference type="InterPro" id="IPR019658">
    <property type="entry name" value="DUF2515"/>
</dbReference>
<name>A0ABR9QP35_9BACI</name>
<dbReference type="EMBL" id="JADCLJ010000024">
    <property type="protein sequence ID" value="MBE4910242.1"/>
    <property type="molecule type" value="Genomic_DNA"/>
</dbReference>
<dbReference type="RefSeq" id="WP_193539497.1">
    <property type="nucleotide sequence ID" value="NZ_JADCLJ010000024.1"/>
</dbReference>
<gene>
    <name evidence="1" type="ORF">IMZ08_19580</name>
</gene>
<evidence type="ECO:0000313" key="1">
    <source>
        <dbReference type="EMBL" id="MBE4910242.1"/>
    </source>
</evidence>
<sequence>MNSYSDYTEEEQEIIRYIIEETDRNNIDNVSRTTSYAKFYDSNKEIRWSFLASMVSRNAGWNMTDLEGTWFPKALNKTTRNTLFMTYELANWLIFSDAYPQLLLYEMSKKQNKPLFDLLKAFSVSSFMENHWNEYWLTRNGEKLITAQIINEQNVIQEPVINHPFYKNKVFKSFIFKFQDWLHFSSVLFPTVQGELYGFSVHDFRKLRSRIELGKKLAWLLFHEYYYPRFYLFSKKTIHTGSRHDYEQYFSQPKQRDTPFLRTVYPIIKHKSQYQDDWFNNQKEVKNWFKPVSKINTKELCLTDWYLHKQHQLHVGISIENLFKKK</sequence>
<keyword evidence="2" id="KW-1185">Reference proteome</keyword>
<dbReference type="Proteomes" id="UP001516662">
    <property type="component" value="Unassembled WGS sequence"/>
</dbReference>
<evidence type="ECO:0000313" key="2">
    <source>
        <dbReference type="Proteomes" id="UP001516662"/>
    </source>
</evidence>
<comment type="caution">
    <text evidence="1">The sequence shown here is derived from an EMBL/GenBank/DDBJ whole genome shotgun (WGS) entry which is preliminary data.</text>
</comment>
<proteinExistence type="predicted"/>
<accession>A0ABR9QP35</accession>
<organism evidence="1 2">
    <name type="scientific">Litchfieldia luteola</name>
    <dbReference type="NCBI Taxonomy" id="682179"/>
    <lineage>
        <taxon>Bacteria</taxon>
        <taxon>Bacillati</taxon>
        <taxon>Bacillota</taxon>
        <taxon>Bacilli</taxon>
        <taxon>Bacillales</taxon>
        <taxon>Bacillaceae</taxon>
        <taxon>Litchfieldia</taxon>
    </lineage>
</organism>
<reference evidence="1 2" key="1">
    <citation type="submission" date="2020-10" db="EMBL/GenBank/DDBJ databases">
        <title>Bacillus sp. HD4P25, an endophyte from a halophyte.</title>
        <authorList>
            <person name="Sun J.-Q."/>
        </authorList>
    </citation>
    <scope>NUCLEOTIDE SEQUENCE [LARGE SCALE GENOMIC DNA]</scope>
    <source>
        <strain evidence="1 2">YIM 93174</strain>
    </source>
</reference>